<proteinExistence type="predicted"/>
<evidence type="ECO:0000313" key="2">
    <source>
        <dbReference type="EMBL" id="KAJ4009056.1"/>
    </source>
</evidence>
<sequence length="114" mass="13675">MSRAPRIPETQWEVHKETIKSLYLEQNKTIDETISFMAENHQFYASKKQYIRKITVNWKLRKNATKEEWEQASSLILKRKAEGKLTQLTIHGKIIPDKRSKREIRRYALRDTCK</sequence>
<name>A0A9W8PJR3_9HYPO</name>
<dbReference type="PANTHER" id="PTHR38788:SF3">
    <property type="entry name" value="CLR5 DOMAIN-CONTAINING PROTEIN"/>
    <property type="match status" value="1"/>
</dbReference>
<gene>
    <name evidence="2" type="ORF">NW766_009239</name>
</gene>
<organism evidence="2 3">
    <name type="scientific">Fusarium irregulare</name>
    <dbReference type="NCBI Taxonomy" id="2494466"/>
    <lineage>
        <taxon>Eukaryota</taxon>
        <taxon>Fungi</taxon>
        <taxon>Dikarya</taxon>
        <taxon>Ascomycota</taxon>
        <taxon>Pezizomycotina</taxon>
        <taxon>Sordariomycetes</taxon>
        <taxon>Hypocreomycetidae</taxon>
        <taxon>Hypocreales</taxon>
        <taxon>Nectriaceae</taxon>
        <taxon>Fusarium</taxon>
        <taxon>Fusarium incarnatum-equiseti species complex</taxon>
    </lineage>
</organism>
<dbReference type="AlphaFoldDB" id="A0A9W8PJR3"/>
<evidence type="ECO:0000313" key="3">
    <source>
        <dbReference type="Proteomes" id="UP001152130"/>
    </source>
</evidence>
<dbReference type="InterPro" id="IPR025676">
    <property type="entry name" value="Clr5_dom"/>
</dbReference>
<dbReference type="Pfam" id="PF14420">
    <property type="entry name" value="Clr5"/>
    <property type="match status" value="1"/>
</dbReference>
<dbReference type="PANTHER" id="PTHR38788">
    <property type="entry name" value="CLR5 DOMAIN-CONTAINING PROTEIN"/>
    <property type="match status" value="1"/>
</dbReference>
<dbReference type="Proteomes" id="UP001152130">
    <property type="component" value="Unassembled WGS sequence"/>
</dbReference>
<feature type="domain" description="Clr5" evidence="1">
    <location>
        <begin position="9"/>
        <end position="62"/>
    </location>
</feature>
<protein>
    <recommendedName>
        <fullName evidence="1">Clr5 domain-containing protein</fullName>
    </recommendedName>
</protein>
<reference evidence="2" key="1">
    <citation type="submission" date="2022-10" db="EMBL/GenBank/DDBJ databases">
        <title>Fusarium specimens isolated from Avocado Roots.</title>
        <authorList>
            <person name="Stajich J."/>
            <person name="Roper C."/>
            <person name="Heimlech-Rivalta G."/>
        </authorList>
    </citation>
    <scope>NUCLEOTIDE SEQUENCE</scope>
    <source>
        <strain evidence="2">CF00143</strain>
    </source>
</reference>
<dbReference type="EMBL" id="JAPDHF010000014">
    <property type="protein sequence ID" value="KAJ4009056.1"/>
    <property type="molecule type" value="Genomic_DNA"/>
</dbReference>
<comment type="caution">
    <text evidence="2">The sequence shown here is derived from an EMBL/GenBank/DDBJ whole genome shotgun (WGS) entry which is preliminary data.</text>
</comment>
<keyword evidence="3" id="KW-1185">Reference proteome</keyword>
<evidence type="ECO:0000259" key="1">
    <source>
        <dbReference type="Pfam" id="PF14420"/>
    </source>
</evidence>
<accession>A0A9W8PJR3</accession>